<accession>M1ZDW3</accession>
<proteinExistence type="predicted"/>
<dbReference type="OrthoDB" id="9815422at2"/>
<dbReference type="Pfam" id="PF08973">
    <property type="entry name" value="TM1506"/>
    <property type="match status" value="1"/>
</dbReference>
<sequence length="141" mass="15602">MKDIEIAKKYLEEENLAIAVVKDGNLIFKSHDKGIKPMYTLATQMVEMTKGSSIADKVIGRGAAMLCDSLYVKEVYGKLISDNAIEVLKKSGIIFSYGNICDYIKNRDGTDICPIEKIALQSENSEVLLSKIKGFFKAASR</sequence>
<dbReference type="AlphaFoldDB" id="M1ZDW3"/>
<dbReference type="RefSeq" id="WP_005587012.1">
    <property type="nucleotide sequence ID" value="NZ_LT669839.1"/>
</dbReference>
<organism evidence="1 2">
    <name type="scientific">[Clostridium] ultunense Esp</name>
    <dbReference type="NCBI Taxonomy" id="1288971"/>
    <lineage>
        <taxon>Bacteria</taxon>
        <taxon>Bacillati</taxon>
        <taxon>Bacillota</taxon>
        <taxon>Tissierellia</taxon>
        <taxon>Tissierellales</taxon>
        <taxon>Tepidimicrobiaceae</taxon>
        <taxon>Schnuerera</taxon>
    </lineage>
</organism>
<evidence type="ECO:0008006" key="3">
    <source>
        <dbReference type="Google" id="ProtNLM"/>
    </source>
</evidence>
<name>M1ZDW3_9FIRM</name>
<reference evidence="1 2" key="1">
    <citation type="submission" date="2016-11" db="EMBL/GenBank/DDBJ databases">
        <authorList>
            <person name="Manzoor S."/>
        </authorList>
    </citation>
    <scope>NUCLEOTIDE SEQUENCE [LARGE SCALE GENOMIC DNA]</scope>
    <source>
        <strain evidence="1">Clostridium ultunense strain Esp</strain>
    </source>
</reference>
<dbReference type="EMBL" id="LT669839">
    <property type="protein sequence ID" value="SHD75560.1"/>
    <property type="molecule type" value="Genomic_DNA"/>
</dbReference>
<dbReference type="Proteomes" id="UP000245423">
    <property type="component" value="Chromosome 1"/>
</dbReference>
<keyword evidence="2" id="KW-1185">Reference proteome</keyword>
<protein>
    <recommendedName>
        <fullName evidence="3">DUF1893 domain-containing protein</fullName>
    </recommendedName>
</protein>
<evidence type="ECO:0000313" key="2">
    <source>
        <dbReference type="Proteomes" id="UP000245423"/>
    </source>
</evidence>
<dbReference type="GO" id="GO:0003824">
    <property type="term" value="F:catalytic activity"/>
    <property type="evidence" value="ECO:0007669"/>
    <property type="project" value="InterPro"/>
</dbReference>
<dbReference type="SUPFAM" id="SSF53927">
    <property type="entry name" value="Cytidine deaminase-like"/>
    <property type="match status" value="1"/>
</dbReference>
<dbReference type="InterPro" id="IPR037081">
    <property type="entry name" value="Hyp_TM1506"/>
</dbReference>
<dbReference type="HOGENOM" id="CLU_121418_0_0_9"/>
<gene>
    <name evidence="1" type="ORF">CUESP1_0161</name>
</gene>
<evidence type="ECO:0000313" key="1">
    <source>
        <dbReference type="EMBL" id="SHD75560.1"/>
    </source>
</evidence>
<dbReference type="Gene3D" id="3.40.140.30">
    <property type="entry name" value="Hypothetical protein TM1506"/>
    <property type="match status" value="1"/>
</dbReference>
<dbReference type="InterPro" id="IPR016193">
    <property type="entry name" value="Cytidine_deaminase-like"/>
</dbReference>
<dbReference type="InterPro" id="IPR015067">
    <property type="entry name" value="DUF1893_TM1506-like"/>
</dbReference>